<feature type="compositionally biased region" description="Low complexity" evidence="1">
    <location>
        <begin position="414"/>
        <end position="425"/>
    </location>
</feature>
<sequence>MLSQAVRQHAVFLTLAFLLCSPSTTASKPSPNKANNFMQDSRTYMQQLDSCKAPNNALCPSSDIVLDDQKGKCVKSMVLCFNQTVKSVNLTALNAPCGTMGNEHFCVAQDSCNQGLPCAPAAMECSANMSYRCADWSCAASEQDCPTYSAGANQVLCPDGVTKKSDWAGCAQAAITWQGCPPWQSSCSSNPKYCGSKDMSCEQLTGCSDSLQSCGLKRDNNGTAIINATTKRPEFICAQSCDRPPSPGPVPQTAMLMPGTANQQIMLNSSDGMTAFALKASSQNAFRRVDNATDAVNFTISSVVSSILQQGPFAQYFKAGKIVSEVITIEPSADLTIEGGLQIDIPLAGTAESCTAMLGQLELVVVSDLLNFSAMPERVGNCSKGAIGNCSCLCSIYHFSTYAVADIGVPATTTTTETPAPTSTPSSPPSPPSPAVPAPVVPPTFNSGASSLSGSGTKMLISFFLLFVATIRQ</sequence>
<dbReference type="AlphaFoldDB" id="A0A7S0HQJ0"/>
<proteinExistence type="predicted"/>
<gene>
    <name evidence="3" type="ORF">HPHI1048_LOCUS13794</name>
</gene>
<feature type="signal peptide" evidence="2">
    <location>
        <begin position="1"/>
        <end position="26"/>
    </location>
</feature>
<accession>A0A7S0HQJ0</accession>
<feature type="compositionally biased region" description="Pro residues" evidence="1">
    <location>
        <begin position="426"/>
        <end position="440"/>
    </location>
</feature>
<feature type="region of interest" description="Disordered" evidence="1">
    <location>
        <begin position="414"/>
        <end position="440"/>
    </location>
</feature>
<evidence type="ECO:0000256" key="1">
    <source>
        <dbReference type="SAM" id="MobiDB-lite"/>
    </source>
</evidence>
<keyword evidence="2" id="KW-0732">Signal</keyword>
<evidence type="ECO:0000256" key="2">
    <source>
        <dbReference type="SAM" id="SignalP"/>
    </source>
</evidence>
<name>A0A7S0HQJ0_9CRYP</name>
<protein>
    <submittedName>
        <fullName evidence="3">Uncharacterized protein</fullName>
    </submittedName>
</protein>
<dbReference type="EMBL" id="HBEO01020385">
    <property type="protein sequence ID" value="CAD8490232.1"/>
    <property type="molecule type" value="Transcribed_RNA"/>
</dbReference>
<evidence type="ECO:0000313" key="3">
    <source>
        <dbReference type="EMBL" id="CAD8490232.1"/>
    </source>
</evidence>
<reference evidence="3" key="1">
    <citation type="submission" date="2021-01" db="EMBL/GenBank/DDBJ databases">
        <authorList>
            <person name="Corre E."/>
            <person name="Pelletier E."/>
            <person name="Niang G."/>
            <person name="Scheremetjew M."/>
            <person name="Finn R."/>
            <person name="Kale V."/>
            <person name="Holt S."/>
            <person name="Cochrane G."/>
            <person name="Meng A."/>
            <person name="Brown T."/>
            <person name="Cohen L."/>
        </authorList>
    </citation>
    <scope>NUCLEOTIDE SEQUENCE</scope>
    <source>
        <strain evidence="3">CCMP325</strain>
    </source>
</reference>
<feature type="chain" id="PRO_5031359832" evidence="2">
    <location>
        <begin position="27"/>
        <end position="473"/>
    </location>
</feature>
<organism evidence="3">
    <name type="scientific">Hanusia phi</name>
    <dbReference type="NCBI Taxonomy" id="3032"/>
    <lineage>
        <taxon>Eukaryota</taxon>
        <taxon>Cryptophyceae</taxon>
        <taxon>Pyrenomonadales</taxon>
        <taxon>Geminigeraceae</taxon>
        <taxon>Hanusia</taxon>
    </lineage>
</organism>